<evidence type="ECO:0000256" key="8">
    <source>
        <dbReference type="SAM" id="Phobius"/>
    </source>
</evidence>
<dbReference type="Proteomes" id="UP000029734">
    <property type="component" value="Unassembled WGS sequence"/>
</dbReference>
<feature type="transmembrane region" description="Helical" evidence="8">
    <location>
        <begin position="38"/>
        <end position="57"/>
    </location>
</feature>
<dbReference type="PANTHER" id="PTHR34975">
    <property type="entry name" value="SPORE GERMINATION PROTEIN A2"/>
    <property type="match status" value="1"/>
</dbReference>
<proteinExistence type="inferred from homology"/>
<feature type="transmembrane region" description="Helical" evidence="8">
    <location>
        <begin position="183"/>
        <end position="207"/>
    </location>
</feature>
<keyword evidence="6 8" id="KW-1133">Transmembrane helix</keyword>
<evidence type="ECO:0000256" key="7">
    <source>
        <dbReference type="ARBA" id="ARBA00023136"/>
    </source>
</evidence>
<evidence type="ECO:0000256" key="6">
    <source>
        <dbReference type="ARBA" id="ARBA00022989"/>
    </source>
</evidence>
<organism evidence="9 10">
    <name type="scientific">Paenibacillus wynnii</name>
    <dbReference type="NCBI Taxonomy" id="268407"/>
    <lineage>
        <taxon>Bacteria</taxon>
        <taxon>Bacillati</taxon>
        <taxon>Bacillota</taxon>
        <taxon>Bacilli</taxon>
        <taxon>Bacillales</taxon>
        <taxon>Paenibacillaceae</taxon>
        <taxon>Paenibacillus</taxon>
    </lineage>
</organism>
<dbReference type="GO" id="GO:0009847">
    <property type="term" value="P:spore germination"/>
    <property type="evidence" value="ECO:0007669"/>
    <property type="project" value="InterPro"/>
</dbReference>
<dbReference type="eggNOG" id="COG0814">
    <property type="taxonomic scope" value="Bacteria"/>
</dbReference>
<feature type="transmembrane region" description="Helical" evidence="8">
    <location>
        <begin position="12"/>
        <end position="32"/>
    </location>
</feature>
<evidence type="ECO:0000256" key="5">
    <source>
        <dbReference type="ARBA" id="ARBA00022692"/>
    </source>
</evidence>
<feature type="transmembrane region" description="Helical" evidence="8">
    <location>
        <begin position="302"/>
        <end position="322"/>
    </location>
</feature>
<dbReference type="EMBL" id="JQCR01000002">
    <property type="protein sequence ID" value="KGE18960.1"/>
    <property type="molecule type" value="Genomic_DNA"/>
</dbReference>
<dbReference type="InterPro" id="IPR004761">
    <property type="entry name" value="Spore_GerAB"/>
</dbReference>
<feature type="transmembrane region" description="Helical" evidence="8">
    <location>
        <begin position="112"/>
        <end position="132"/>
    </location>
</feature>
<accession>A0A098M8S8</accession>
<keyword evidence="7 8" id="KW-0472">Membrane</keyword>
<keyword evidence="10" id="KW-1185">Reference proteome</keyword>
<dbReference type="PIRSF" id="PIRSF006060">
    <property type="entry name" value="AA_transporter"/>
    <property type="match status" value="1"/>
</dbReference>
<dbReference type="PANTHER" id="PTHR34975:SF2">
    <property type="entry name" value="SPORE GERMINATION PROTEIN A2"/>
    <property type="match status" value="1"/>
</dbReference>
<evidence type="ECO:0000313" key="9">
    <source>
        <dbReference type="EMBL" id="KGE18960.1"/>
    </source>
</evidence>
<keyword evidence="5 8" id="KW-0812">Transmembrane</keyword>
<dbReference type="NCBIfam" id="TIGR00912">
    <property type="entry name" value="2A0309"/>
    <property type="match status" value="1"/>
</dbReference>
<keyword evidence="4" id="KW-0309">Germination</keyword>
<evidence type="ECO:0000256" key="3">
    <source>
        <dbReference type="ARBA" id="ARBA00022448"/>
    </source>
</evidence>
<reference evidence="9 10" key="2">
    <citation type="submission" date="2014-10" db="EMBL/GenBank/DDBJ databases">
        <title>Comparative genomics of the Paenibacillus odorifer group.</title>
        <authorList>
            <person name="Tsai Y.-C."/>
            <person name="Martin N."/>
            <person name="Korlach J."/>
            <person name="Wiedmann M."/>
        </authorList>
    </citation>
    <scope>NUCLEOTIDE SEQUENCE [LARGE SCALE GENOMIC DNA]</scope>
    <source>
        <strain evidence="9 10">DSM 18334</strain>
    </source>
</reference>
<evidence type="ECO:0000256" key="2">
    <source>
        <dbReference type="ARBA" id="ARBA00007998"/>
    </source>
</evidence>
<evidence type="ECO:0000256" key="4">
    <source>
        <dbReference type="ARBA" id="ARBA00022544"/>
    </source>
</evidence>
<dbReference type="Gene3D" id="1.20.1740.10">
    <property type="entry name" value="Amino acid/polyamine transporter I"/>
    <property type="match status" value="1"/>
</dbReference>
<evidence type="ECO:0000313" key="10">
    <source>
        <dbReference type="Proteomes" id="UP000029734"/>
    </source>
</evidence>
<comment type="subcellular location">
    <subcellularLocation>
        <location evidence="1">Membrane</location>
        <topology evidence="1">Multi-pass membrane protein</topology>
    </subcellularLocation>
</comment>
<sequence length="365" mass="40665">MNNLRQITTIRAAAVISSTILGVLTLSFPRFMAEAAGSGAPLVMFVGICIALINYWIVAKLCQRFPNETFFFFSSRLVGRPVSTLFSVMLLLFFSFFTAITSRQFGEVTSMVLFESTPIEAIVIIMLVLTMLSTRRNIVKFSYVHFFYLPFTIGSIFAFVYITKGEVDLLNLQPILTTPSLPFWKGTITASTMFQGSFIITLLVPFMKNPKKALRAGSAAIVLIGAIYILILVATVGTFGAEETKLLLLPTLEIARTAAVGQGVFERLDALFLIIWVISVYTTIYSSYYLASYFLQNLFSFLDNRLTSTMLLPYIFGVAMIPDDTFQVFYTSNLINIAGIFLLTGYPLLLWLVSLIRRCKGEAAS</sequence>
<dbReference type="Pfam" id="PF03845">
    <property type="entry name" value="Spore_permease"/>
    <property type="match status" value="1"/>
</dbReference>
<reference evidence="9 10" key="1">
    <citation type="submission" date="2014-08" db="EMBL/GenBank/DDBJ databases">
        <authorList>
            <person name="den Bakker H.C."/>
        </authorList>
    </citation>
    <scope>NUCLEOTIDE SEQUENCE [LARGE SCALE GENOMIC DNA]</scope>
    <source>
        <strain evidence="9 10">DSM 18334</strain>
    </source>
</reference>
<dbReference type="AlphaFoldDB" id="A0A098M8S8"/>
<feature type="transmembrane region" description="Helical" evidence="8">
    <location>
        <begin position="270"/>
        <end position="290"/>
    </location>
</feature>
<feature type="transmembrane region" description="Helical" evidence="8">
    <location>
        <begin position="77"/>
        <end position="100"/>
    </location>
</feature>
<dbReference type="RefSeq" id="WP_036649418.1">
    <property type="nucleotide sequence ID" value="NZ_JQCR01000002.1"/>
</dbReference>
<evidence type="ECO:0000256" key="1">
    <source>
        <dbReference type="ARBA" id="ARBA00004141"/>
    </source>
</evidence>
<feature type="transmembrane region" description="Helical" evidence="8">
    <location>
        <begin position="144"/>
        <end position="163"/>
    </location>
</feature>
<feature type="transmembrane region" description="Helical" evidence="8">
    <location>
        <begin position="219"/>
        <end position="241"/>
    </location>
</feature>
<name>A0A098M8S8_9BACL</name>
<dbReference type="GO" id="GO:0016020">
    <property type="term" value="C:membrane"/>
    <property type="evidence" value="ECO:0007669"/>
    <property type="project" value="UniProtKB-SubCell"/>
</dbReference>
<dbReference type="OrthoDB" id="2661055at2"/>
<gene>
    <name evidence="9" type="ORF">PWYN_06060</name>
</gene>
<feature type="transmembrane region" description="Helical" evidence="8">
    <location>
        <begin position="334"/>
        <end position="356"/>
    </location>
</feature>
<protein>
    <submittedName>
        <fullName evidence="9">Uncharacterized protein</fullName>
    </submittedName>
</protein>
<dbReference type="STRING" id="268407.PWYN_06060"/>
<keyword evidence="3" id="KW-0813">Transport</keyword>
<comment type="similarity">
    <text evidence="2">Belongs to the amino acid-polyamine-organocation (APC) superfamily. Spore germination protein (SGP) (TC 2.A.3.9) family.</text>
</comment>
<comment type="caution">
    <text evidence="9">The sequence shown here is derived from an EMBL/GenBank/DDBJ whole genome shotgun (WGS) entry which is preliminary data.</text>
</comment>